<sequence>MKKVGSFVVVFILIWAYRFANHNRRNNIEQNVETSSANKVSVILKAANSYLGTPYKFGGTTANGMDCSGLVYTVFKEELGVTLPRSSRSMSSEGKKITLENIKKGDLLFFDIPTMHGDVNHVGLVNSTKSNTIKFIHSSTSKGVVISSLDESYWKEAFAFAKRIDIN</sequence>
<dbReference type="Gene3D" id="3.90.1720.10">
    <property type="entry name" value="endopeptidase domain like (from Nostoc punctiforme)"/>
    <property type="match status" value="1"/>
</dbReference>
<comment type="similarity">
    <text evidence="1">Belongs to the peptidase C40 family.</text>
</comment>
<dbReference type="RefSeq" id="WP_095070104.1">
    <property type="nucleotide sequence ID" value="NZ_LT899436.1"/>
</dbReference>
<dbReference type="InterPro" id="IPR000064">
    <property type="entry name" value="NLP_P60_dom"/>
</dbReference>
<dbReference type="InterPro" id="IPR051202">
    <property type="entry name" value="Peptidase_C40"/>
</dbReference>
<keyword evidence="4" id="KW-0788">Thiol protease</keyword>
<dbReference type="KEGG" id="tje:TJEJU_1091"/>
<dbReference type="SUPFAM" id="SSF54001">
    <property type="entry name" value="Cysteine proteinases"/>
    <property type="match status" value="1"/>
</dbReference>
<keyword evidence="7" id="KW-1185">Reference proteome</keyword>
<dbReference type="Proteomes" id="UP000215214">
    <property type="component" value="Chromosome TJEJU"/>
</dbReference>
<gene>
    <name evidence="6" type="ORF">TJEJU_1091</name>
</gene>
<evidence type="ECO:0000259" key="5">
    <source>
        <dbReference type="PROSITE" id="PS51935"/>
    </source>
</evidence>
<evidence type="ECO:0000313" key="6">
    <source>
        <dbReference type="EMBL" id="SNR14845.1"/>
    </source>
</evidence>
<organism evidence="6 7">
    <name type="scientific">Tenacibaculum jejuense</name>
    <dbReference type="NCBI Taxonomy" id="584609"/>
    <lineage>
        <taxon>Bacteria</taxon>
        <taxon>Pseudomonadati</taxon>
        <taxon>Bacteroidota</taxon>
        <taxon>Flavobacteriia</taxon>
        <taxon>Flavobacteriales</taxon>
        <taxon>Flavobacteriaceae</taxon>
        <taxon>Tenacibaculum</taxon>
    </lineage>
</organism>
<keyword evidence="2" id="KW-0645">Protease</keyword>
<dbReference type="Pfam" id="PF00877">
    <property type="entry name" value="NLPC_P60"/>
    <property type="match status" value="1"/>
</dbReference>
<accession>A0A238U705</accession>
<name>A0A238U705_9FLAO</name>
<protein>
    <submittedName>
        <fullName evidence="6">Putative endopeptidase NlpC homolog</fullName>
        <ecNumber evidence="6">3.4.-.-</ecNumber>
    </submittedName>
</protein>
<evidence type="ECO:0000256" key="2">
    <source>
        <dbReference type="ARBA" id="ARBA00022670"/>
    </source>
</evidence>
<evidence type="ECO:0000256" key="3">
    <source>
        <dbReference type="ARBA" id="ARBA00022801"/>
    </source>
</evidence>
<reference evidence="6 7" key="1">
    <citation type="submission" date="2017-07" db="EMBL/GenBank/DDBJ databases">
        <authorList>
            <person name="Sun Z.S."/>
            <person name="Albrecht U."/>
            <person name="Echele G."/>
            <person name="Lee C.C."/>
        </authorList>
    </citation>
    <scope>NUCLEOTIDE SEQUENCE [LARGE SCALE GENOMIC DNA]</scope>
    <source>
        <strain evidence="7">type strain: KCTC 22618</strain>
    </source>
</reference>
<dbReference type="InterPro" id="IPR038765">
    <property type="entry name" value="Papain-like_cys_pep_sf"/>
</dbReference>
<dbReference type="GO" id="GO:0008234">
    <property type="term" value="F:cysteine-type peptidase activity"/>
    <property type="evidence" value="ECO:0007669"/>
    <property type="project" value="UniProtKB-KW"/>
</dbReference>
<evidence type="ECO:0000256" key="4">
    <source>
        <dbReference type="ARBA" id="ARBA00022807"/>
    </source>
</evidence>
<proteinExistence type="inferred from homology"/>
<dbReference type="AlphaFoldDB" id="A0A238U705"/>
<dbReference type="PANTHER" id="PTHR47053:SF1">
    <property type="entry name" value="MUREIN DD-ENDOPEPTIDASE MEPH-RELATED"/>
    <property type="match status" value="1"/>
</dbReference>
<feature type="domain" description="NlpC/P60" evidence="5">
    <location>
        <begin position="37"/>
        <end position="165"/>
    </location>
</feature>
<dbReference type="OrthoDB" id="9807055at2"/>
<dbReference type="PROSITE" id="PS51935">
    <property type="entry name" value="NLPC_P60"/>
    <property type="match status" value="1"/>
</dbReference>
<evidence type="ECO:0000313" key="7">
    <source>
        <dbReference type="Proteomes" id="UP000215214"/>
    </source>
</evidence>
<dbReference type="PANTHER" id="PTHR47053">
    <property type="entry name" value="MUREIN DD-ENDOPEPTIDASE MEPH-RELATED"/>
    <property type="match status" value="1"/>
</dbReference>
<dbReference type="EMBL" id="LT899436">
    <property type="protein sequence ID" value="SNR14845.1"/>
    <property type="molecule type" value="Genomic_DNA"/>
</dbReference>
<dbReference type="EC" id="3.4.-.-" evidence="6"/>
<dbReference type="GO" id="GO:0006508">
    <property type="term" value="P:proteolysis"/>
    <property type="evidence" value="ECO:0007669"/>
    <property type="project" value="UniProtKB-KW"/>
</dbReference>
<evidence type="ECO:0000256" key="1">
    <source>
        <dbReference type="ARBA" id="ARBA00007074"/>
    </source>
</evidence>
<keyword evidence="3 6" id="KW-0378">Hydrolase</keyword>